<feature type="binding site" evidence="9 13">
    <location>
        <position position="460"/>
    </location>
    <ligand>
        <name>Mn(2+)</name>
        <dbReference type="ChEBI" id="CHEBI:29035"/>
        <label>1</label>
    </ligand>
</feature>
<keyword evidence="17" id="KW-1185">Reference proteome</keyword>
<comment type="catalytic activity">
    <reaction evidence="1 9">
        <text>(2R)-2-phosphoglycerate = (2R)-3-phosphoglycerate</text>
        <dbReference type="Rhea" id="RHEA:15901"/>
        <dbReference type="ChEBI" id="CHEBI:58272"/>
        <dbReference type="ChEBI" id="CHEBI:58289"/>
        <dbReference type="EC" id="5.4.2.12"/>
    </reaction>
</comment>
<feature type="binding site" evidence="9 13">
    <location>
        <position position="18"/>
    </location>
    <ligand>
        <name>Mn(2+)</name>
        <dbReference type="ChEBI" id="CHEBI:29035"/>
        <label>2</label>
    </ligand>
</feature>
<evidence type="ECO:0000256" key="6">
    <source>
        <dbReference type="ARBA" id="ARBA00023152"/>
    </source>
</evidence>
<dbReference type="InterPro" id="IPR005995">
    <property type="entry name" value="Pgm_bpd_ind"/>
</dbReference>
<dbReference type="EMBL" id="JABVCQ010000021">
    <property type="protein sequence ID" value="MBB1126582.1"/>
    <property type="molecule type" value="Genomic_DNA"/>
</dbReference>
<sequence length="517" mass="55783">MQMPVTPLRRAVLLIILDGVGVNPAKANNAVVLASTPCFDNYFSHNPHTILQASARAVGLPDGQMGNSEVGHMTLGSGCVVRQDLVLLDDAVADRSLLINPVLVAAVERAAKQKRPIHLIGLVSDGGVHSHVNHLIALIQLAQQHQIKPVVHVITDGRDTPPRSIKNYLGSVEAALVAANGEIATVAGRYYAMDRDQRWDRTQLAFNALVHGQGRIAATAQAAIADAYAANEDDEFIIPTIINGTERIGNDDTVIFFNFRKDRPRQIVQALFDPKFTAFERGSFTTAAVTCMMEYDAEYGLPVAYDHEQPTITLGQILSDAGLAQLHCAETEKYAHVTFFFNGGRAEPYPGEERILIPSPKVATYDLQPEMSAPAIADAVVAAIASGNYPLIVVNFANGDMVGHTAVREAVIAAVEALDREVGRVLDQAVKSNYSVILTADHGNCDEMIDPITGDPHTRHTTYPVPCLVIDSDRWELTTGGSIQDIAPTVLALMGLPPSDIMQGKSLLLPPTTQLFN</sequence>
<dbReference type="GO" id="GO:0005829">
    <property type="term" value="C:cytosol"/>
    <property type="evidence" value="ECO:0007669"/>
    <property type="project" value="TreeGrafter"/>
</dbReference>
<feature type="active site" description="Phosphoserine intermediate" evidence="9 11">
    <location>
        <position position="68"/>
    </location>
</feature>
<dbReference type="CDD" id="cd16010">
    <property type="entry name" value="iPGM"/>
    <property type="match status" value="1"/>
</dbReference>
<feature type="domain" description="BPG-independent PGAM N-terminal" evidence="15">
    <location>
        <begin position="89"/>
        <end position="296"/>
    </location>
</feature>
<evidence type="ECO:0000256" key="3">
    <source>
        <dbReference type="ARBA" id="ARBA00004798"/>
    </source>
</evidence>
<dbReference type="FunFam" id="3.40.1450.10:FF:000002">
    <property type="entry name" value="2,3-bisphosphoglycerate-independent phosphoglycerate mutase"/>
    <property type="match status" value="1"/>
</dbReference>
<keyword evidence="5 9" id="KW-0479">Metal-binding</keyword>
<dbReference type="GO" id="GO:0030145">
    <property type="term" value="F:manganese ion binding"/>
    <property type="evidence" value="ECO:0007669"/>
    <property type="project" value="UniProtKB-UniRule"/>
</dbReference>
<feature type="binding site" evidence="9 13">
    <location>
        <position position="441"/>
    </location>
    <ligand>
        <name>Mn(2+)</name>
        <dbReference type="ChEBI" id="CHEBI:29035"/>
        <label>2</label>
    </ligand>
</feature>
<dbReference type="PIRSF" id="PIRSF001492">
    <property type="entry name" value="IPGAM"/>
    <property type="match status" value="1"/>
</dbReference>
<evidence type="ECO:0000256" key="12">
    <source>
        <dbReference type="PIRSR" id="PIRSR001492-2"/>
    </source>
</evidence>
<organism evidence="16 17">
    <name type="scientific">Thiospirillum jenense</name>
    <dbReference type="NCBI Taxonomy" id="1653858"/>
    <lineage>
        <taxon>Bacteria</taxon>
        <taxon>Pseudomonadati</taxon>
        <taxon>Pseudomonadota</taxon>
        <taxon>Gammaproteobacteria</taxon>
        <taxon>Chromatiales</taxon>
        <taxon>Chromatiaceae</taxon>
        <taxon>Thiospirillum</taxon>
    </lineage>
</organism>
<feature type="binding site" evidence="9 13">
    <location>
        <position position="400"/>
    </location>
    <ligand>
        <name>Mn(2+)</name>
        <dbReference type="ChEBI" id="CHEBI:29035"/>
        <label>1</label>
    </ligand>
</feature>
<evidence type="ECO:0000259" key="14">
    <source>
        <dbReference type="Pfam" id="PF01676"/>
    </source>
</evidence>
<keyword evidence="7 9" id="KW-0464">Manganese</keyword>
<dbReference type="AlphaFoldDB" id="A0A839HLU2"/>
<dbReference type="Pfam" id="PF01676">
    <property type="entry name" value="Metalloenzyme"/>
    <property type="match status" value="1"/>
</dbReference>
<dbReference type="SUPFAM" id="SSF64158">
    <property type="entry name" value="2,3-Bisphosphoglycerate-independent phosphoglycerate mutase, substrate-binding domain"/>
    <property type="match status" value="1"/>
</dbReference>
<evidence type="ECO:0000256" key="7">
    <source>
        <dbReference type="ARBA" id="ARBA00023211"/>
    </source>
</evidence>
<dbReference type="InterPro" id="IPR006124">
    <property type="entry name" value="Metalloenzyme"/>
</dbReference>
<comment type="function">
    <text evidence="2 9">Catalyzes the interconversion of 2-phosphoglycerate and 3-phosphoglycerate.</text>
</comment>
<evidence type="ECO:0000256" key="11">
    <source>
        <dbReference type="PIRSR" id="PIRSR001492-1"/>
    </source>
</evidence>
<evidence type="ECO:0000256" key="9">
    <source>
        <dbReference type="HAMAP-Rule" id="MF_01038"/>
    </source>
</evidence>
<protein>
    <recommendedName>
        <fullName evidence="9 10">2,3-bisphosphoglycerate-independent phosphoglycerate mutase</fullName>
        <shortName evidence="9">BPG-independent PGAM</shortName>
        <shortName evidence="9">Phosphoglyceromutase</shortName>
        <shortName evidence="9">iPGM</shortName>
        <ecNumber evidence="9 10">5.4.2.12</ecNumber>
    </recommendedName>
</protein>
<evidence type="ECO:0000256" key="4">
    <source>
        <dbReference type="ARBA" id="ARBA00008819"/>
    </source>
</evidence>
<dbReference type="Proteomes" id="UP000548632">
    <property type="component" value="Unassembled WGS sequence"/>
</dbReference>
<evidence type="ECO:0000256" key="10">
    <source>
        <dbReference type="NCBIfam" id="TIGR01307"/>
    </source>
</evidence>
<feature type="binding site" evidence="9 12">
    <location>
        <position position="189"/>
    </location>
    <ligand>
        <name>substrate</name>
    </ligand>
</feature>
<dbReference type="PANTHER" id="PTHR31637">
    <property type="entry name" value="2,3-BISPHOSPHOGLYCERATE-INDEPENDENT PHOSPHOGLYCERATE MUTASE"/>
    <property type="match status" value="1"/>
</dbReference>
<feature type="binding site" evidence="9 13">
    <location>
        <position position="442"/>
    </location>
    <ligand>
        <name>Mn(2+)</name>
        <dbReference type="ChEBI" id="CHEBI:29035"/>
        <label>2</label>
    </ligand>
</feature>
<evidence type="ECO:0000256" key="2">
    <source>
        <dbReference type="ARBA" id="ARBA00002315"/>
    </source>
</evidence>
<keyword evidence="6 9" id="KW-0324">Glycolysis</keyword>
<feature type="binding site" evidence="9 13">
    <location>
        <position position="68"/>
    </location>
    <ligand>
        <name>Mn(2+)</name>
        <dbReference type="ChEBI" id="CHEBI:29035"/>
        <label>2</label>
    </ligand>
</feature>
<dbReference type="UniPathway" id="UPA00109">
    <property type="reaction ID" value="UER00186"/>
</dbReference>
<evidence type="ECO:0000256" key="5">
    <source>
        <dbReference type="ARBA" id="ARBA00022723"/>
    </source>
</evidence>
<evidence type="ECO:0000259" key="15">
    <source>
        <dbReference type="Pfam" id="PF06415"/>
    </source>
</evidence>
<dbReference type="EC" id="5.4.2.12" evidence="9 10"/>
<name>A0A839HLU2_9GAMM</name>
<dbReference type="GO" id="GO:0006007">
    <property type="term" value="P:glucose catabolic process"/>
    <property type="evidence" value="ECO:0007669"/>
    <property type="project" value="InterPro"/>
</dbReference>
<evidence type="ECO:0000313" key="17">
    <source>
        <dbReference type="Proteomes" id="UP000548632"/>
    </source>
</evidence>
<dbReference type="Gene3D" id="3.40.1450.10">
    <property type="entry name" value="BPG-independent phosphoglycerate mutase, domain B"/>
    <property type="match status" value="1"/>
</dbReference>
<feature type="binding site" evidence="9 12">
    <location>
        <begin position="260"/>
        <end position="263"/>
    </location>
    <ligand>
        <name>substrate</name>
    </ligand>
</feature>
<dbReference type="Gene3D" id="3.40.720.10">
    <property type="entry name" value="Alkaline Phosphatase, subunit A"/>
    <property type="match status" value="1"/>
</dbReference>
<keyword evidence="8 9" id="KW-0413">Isomerase</keyword>
<comment type="cofactor">
    <cofactor evidence="9">
        <name>Mn(2+)</name>
        <dbReference type="ChEBI" id="CHEBI:29035"/>
    </cofactor>
    <text evidence="9">Binds 2 manganese ions per subunit.</text>
</comment>
<dbReference type="GO" id="GO:0006096">
    <property type="term" value="P:glycolytic process"/>
    <property type="evidence" value="ECO:0007669"/>
    <property type="project" value="UniProtKB-UniRule"/>
</dbReference>
<feature type="binding site" evidence="9 12">
    <location>
        <begin position="158"/>
        <end position="159"/>
    </location>
    <ligand>
        <name>substrate</name>
    </ligand>
</feature>
<comment type="caution">
    <text evidence="16">The sequence shown here is derived from an EMBL/GenBank/DDBJ whole genome shotgun (WGS) entry which is preliminary data.</text>
</comment>
<dbReference type="GO" id="GO:0004619">
    <property type="term" value="F:phosphoglycerate mutase activity"/>
    <property type="evidence" value="ECO:0007669"/>
    <property type="project" value="UniProtKB-UniRule"/>
</dbReference>
<dbReference type="InterPro" id="IPR017850">
    <property type="entry name" value="Alkaline_phosphatase_core_sf"/>
</dbReference>
<feature type="domain" description="Metalloenzyme" evidence="14">
    <location>
        <begin position="12"/>
        <end position="497"/>
    </location>
</feature>
<dbReference type="NCBIfam" id="TIGR01307">
    <property type="entry name" value="pgm_bpd_ind"/>
    <property type="match status" value="1"/>
</dbReference>
<evidence type="ECO:0000313" key="16">
    <source>
        <dbReference type="EMBL" id="MBB1126582.1"/>
    </source>
</evidence>
<feature type="binding site" evidence="9 12">
    <location>
        <position position="333"/>
    </location>
    <ligand>
        <name>substrate</name>
    </ligand>
</feature>
<dbReference type="HAMAP" id="MF_01038">
    <property type="entry name" value="GpmI"/>
    <property type="match status" value="1"/>
</dbReference>
<evidence type="ECO:0000256" key="1">
    <source>
        <dbReference type="ARBA" id="ARBA00000370"/>
    </source>
</evidence>
<comment type="similarity">
    <text evidence="4 9">Belongs to the BPG-independent phosphoglycerate mutase family.</text>
</comment>
<dbReference type="Pfam" id="PF06415">
    <property type="entry name" value="iPGM_N"/>
    <property type="match status" value="1"/>
</dbReference>
<evidence type="ECO:0000256" key="13">
    <source>
        <dbReference type="PIRSR" id="PIRSR001492-3"/>
    </source>
</evidence>
<accession>A0A839HLU2</accession>
<proteinExistence type="inferred from homology"/>
<feature type="binding site" evidence="9 13">
    <location>
        <position position="404"/>
    </location>
    <ligand>
        <name>Mn(2+)</name>
        <dbReference type="ChEBI" id="CHEBI:29035"/>
        <label>1</label>
    </ligand>
</feature>
<comment type="pathway">
    <text evidence="3 9">Carbohydrate degradation; glycolysis; pyruvate from D-glyceraldehyde 3-phosphate: step 3/5.</text>
</comment>
<reference evidence="16 17" key="1">
    <citation type="journal article" date="2020" name="Arch. Microbiol.">
        <title>The genome sequence of the giant phototrophic gammaproteobacterium Thiospirillum jenense gives insight into its physiological properties and phylogenetic relationships.</title>
        <authorList>
            <person name="Imhoff J.F."/>
            <person name="Meyer T.E."/>
            <person name="Kyndt J.A."/>
        </authorList>
    </citation>
    <scope>NUCLEOTIDE SEQUENCE [LARGE SCALE GENOMIC DNA]</scope>
    <source>
        <strain evidence="16 17">DSM 216</strain>
    </source>
</reference>
<evidence type="ECO:0000256" key="8">
    <source>
        <dbReference type="ARBA" id="ARBA00023235"/>
    </source>
</evidence>
<dbReference type="InterPro" id="IPR011258">
    <property type="entry name" value="BPG-indep_PGM_N"/>
</dbReference>
<feature type="binding site" evidence="9 12">
    <location>
        <position position="195"/>
    </location>
    <ligand>
        <name>substrate</name>
    </ligand>
</feature>
<dbReference type="RefSeq" id="WP_182584209.1">
    <property type="nucleotide sequence ID" value="NZ_JABVCQ010000021.1"/>
</dbReference>
<dbReference type="SUPFAM" id="SSF53649">
    <property type="entry name" value="Alkaline phosphatase-like"/>
    <property type="match status" value="1"/>
</dbReference>
<dbReference type="InterPro" id="IPR036646">
    <property type="entry name" value="PGAM_B_sf"/>
</dbReference>
<dbReference type="PANTHER" id="PTHR31637:SF0">
    <property type="entry name" value="2,3-BISPHOSPHOGLYCERATE-INDEPENDENT PHOSPHOGLYCERATE MUTASE"/>
    <property type="match status" value="1"/>
</dbReference>
<feature type="binding site" evidence="9 12">
    <location>
        <position position="129"/>
    </location>
    <ligand>
        <name>substrate</name>
    </ligand>
</feature>
<comment type="subunit">
    <text evidence="9">Monomer.</text>
</comment>
<gene>
    <name evidence="9" type="primary">gpmI</name>
    <name evidence="16" type="ORF">HUK38_10125</name>
</gene>